<evidence type="ECO:0000256" key="1">
    <source>
        <dbReference type="ARBA" id="ARBA00023015"/>
    </source>
</evidence>
<dbReference type="GO" id="GO:0003700">
    <property type="term" value="F:DNA-binding transcription factor activity"/>
    <property type="evidence" value="ECO:0007669"/>
    <property type="project" value="TreeGrafter"/>
</dbReference>
<dbReference type="PROSITE" id="PS51077">
    <property type="entry name" value="HTH_ICLR"/>
    <property type="match status" value="1"/>
</dbReference>
<dbReference type="EMBL" id="CP039865">
    <property type="protein sequence ID" value="QCK87898.1"/>
    <property type="molecule type" value="Genomic_DNA"/>
</dbReference>
<dbReference type="InterPro" id="IPR050707">
    <property type="entry name" value="HTH_MetabolicPath_Reg"/>
</dbReference>
<keyword evidence="1" id="KW-0805">Transcription regulation</keyword>
<gene>
    <name evidence="6" type="ORF">E8L99_20140</name>
</gene>
<evidence type="ECO:0000313" key="7">
    <source>
        <dbReference type="Proteomes" id="UP000298588"/>
    </source>
</evidence>
<keyword evidence="3" id="KW-0804">Transcription</keyword>
<evidence type="ECO:0000259" key="5">
    <source>
        <dbReference type="PROSITE" id="PS51078"/>
    </source>
</evidence>
<accession>A0A4D7QJX0</accession>
<name>A0A4D7QJX0_9HYPH</name>
<keyword evidence="2" id="KW-0238">DNA-binding</keyword>
<feature type="domain" description="IclR-ED" evidence="5">
    <location>
        <begin position="69"/>
        <end position="253"/>
    </location>
</feature>
<dbReference type="SUPFAM" id="SSF55781">
    <property type="entry name" value="GAF domain-like"/>
    <property type="match status" value="1"/>
</dbReference>
<dbReference type="InterPro" id="IPR014757">
    <property type="entry name" value="Tscrpt_reg_IclR_C"/>
</dbReference>
<dbReference type="PANTHER" id="PTHR30136:SF35">
    <property type="entry name" value="HTH-TYPE TRANSCRIPTIONAL REGULATOR RV1719"/>
    <property type="match status" value="1"/>
</dbReference>
<dbReference type="KEGG" id="paqt:E8L99_20140"/>
<dbReference type="InterPro" id="IPR005471">
    <property type="entry name" value="Tscrpt_reg_IclR_N"/>
</dbReference>
<evidence type="ECO:0000313" key="6">
    <source>
        <dbReference type="EMBL" id="QCK87898.1"/>
    </source>
</evidence>
<dbReference type="InterPro" id="IPR029016">
    <property type="entry name" value="GAF-like_dom_sf"/>
</dbReference>
<evidence type="ECO:0000256" key="3">
    <source>
        <dbReference type="ARBA" id="ARBA00023163"/>
    </source>
</evidence>
<evidence type="ECO:0000259" key="4">
    <source>
        <dbReference type="PROSITE" id="PS51077"/>
    </source>
</evidence>
<dbReference type="PANTHER" id="PTHR30136">
    <property type="entry name" value="HELIX-TURN-HELIX TRANSCRIPTIONAL REGULATOR, ICLR FAMILY"/>
    <property type="match status" value="1"/>
</dbReference>
<dbReference type="AlphaFoldDB" id="A0A4D7QJX0"/>
<dbReference type="Pfam" id="PF01614">
    <property type="entry name" value="IclR_C"/>
    <property type="match status" value="1"/>
</dbReference>
<dbReference type="SMART" id="SM00346">
    <property type="entry name" value="HTH_ICLR"/>
    <property type="match status" value="1"/>
</dbReference>
<dbReference type="Gene3D" id="3.30.450.40">
    <property type="match status" value="1"/>
</dbReference>
<dbReference type="SUPFAM" id="SSF46785">
    <property type="entry name" value="Winged helix' DNA-binding domain"/>
    <property type="match status" value="1"/>
</dbReference>
<dbReference type="InterPro" id="IPR036390">
    <property type="entry name" value="WH_DNA-bd_sf"/>
</dbReference>
<dbReference type="GO" id="GO:0003677">
    <property type="term" value="F:DNA binding"/>
    <property type="evidence" value="ECO:0007669"/>
    <property type="project" value="UniProtKB-KW"/>
</dbReference>
<dbReference type="GO" id="GO:0045892">
    <property type="term" value="P:negative regulation of DNA-templated transcription"/>
    <property type="evidence" value="ECO:0007669"/>
    <property type="project" value="TreeGrafter"/>
</dbReference>
<feature type="domain" description="HTH iclR-type" evidence="4">
    <location>
        <begin position="8"/>
        <end position="68"/>
    </location>
</feature>
<dbReference type="Gene3D" id="1.10.10.10">
    <property type="entry name" value="Winged helix-like DNA-binding domain superfamily/Winged helix DNA-binding domain"/>
    <property type="match status" value="1"/>
</dbReference>
<protein>
    <submittedName>
        <fullName evidence="6">IclR family transcriptional regulator</fullName>
    </submittedName>
</protein>
<reference evidence="6 7" key="1">
    <citation type="submission" date="2019-04" db="EMBL/GenBank/DDBJ databases">
        <title>Phreatobacter aquaticus sp. nov.</title>
        <authorList>
            <person name="Choi A."/>
            <person name="Baek K."/>
        </authorList>
    </citation>
    <scope>NUCLEOTIDE SEQUENCE [LARGE SCALE GENOMIC DNA]</scope>
    <source>
        <strain evidence="6 7">NMCR1094</strain>
    </source>
</reference>
<sequence>MATPDNAPRSIERMFRMFETLRSTPDGMTLAEVSAELGTPKSSTLRLLRVLTQAEYLIHAPPRYTLGPAIFRFAAGLMAVREFPTLIRPCMQRLQEMTQETIYVAVLDTDEKAAKYLDVLESPQPIRYSVQAGTSRPLYCSSAGRLLLAYQSKAWIDGYLETTKLRPITAKTLVSVRELRQELKRIRYEGLATSFGEAVPGAAGIAAPIFDRDGTLKAALMVGGPEDRMTLRMKDYVPALVAAADDASSLLGHKPTVRRKA</sequence>
<dbReference type="InterPro" id="IPR036388">
    <property type="entry name" value="WH-like_DNA-bd_sf"/>
</dbReference>
<keyword evidence="7" id="KW-1185">Reference proteome</keyword>
<dbReference type="OrthoDB" id="6166718at2"/>
<dbReference type="Pfam" id="PF09339">
    <property type="entry name" value="HTH_IclR"/>
    <property type="match status" value="1"/>
</dbReference>
<organism evidence="6 7">
    <name type="scientific">Phreatobacter aquaticus</name>
    <dbReference type="NCBI Taxonomy" id="2570229"/>
    <lineage>
        <taxon>Bacteria</taxon>
        <taxon>Pseudomonadati</taxon>
        <taxon>Pseudomonadota</taxon>
        <taxon>Alphaproteobacteria</taxon>
        <taxon>Hyphomicrobiales</taxon>
        <taxon>Phreatobacteraceae</taxon>
        <taxon>Phreatobacter</taxon>
    </lineage>
</organism>
<proteinExistence type="predicted"/>
<dbReference type="Proteomes" id="UP000298588">
    <property type="component" value="Chromosome"/>
</dbReference>
<dbReference type="PROSITE" id="PS51078">
    <property type="entry name" value="ICLR_ED"/>
    <property type="match status" value="1"/>
</dbReference>
<evidence type="ECO:0000256" key="2">
    <source>
        <dbReference type="ARBA" id="ARBA00023125"/>
    </source>
</evidence>